<evidence type="ECO:0000313" key="10">
    <source>
        <dbReference type="Proteomes" id="UP000006469"/>
    </source>
</evidence>
<keyword evidence="6" id="KW-0031">Aminopeptidase</keyword>
<dbReference type="EMBL" id="AOLO01000003">
    <property type="protein sequence ID" value="EMA04013.1"/>
    <property type="molecule type" value="Genomic_DNA"/>
</dbReference>
<dbReference type="Gene3D" id="3.40.350.10">
    <property type="entry name" value="Creatinase/prolidase N-terminal domain"/>
    <property type="match status" value="1"/>
</dbReference>
<dbReference type="RefSeq" id="WP_004057133.1">
    <property type="nucleotide sequence ID" value="NC_017941.2"/>
</dbReference>
<dbReference type="eggNOG" id="arCOG01000">
    <property type="taxonomic scope" value="Archaea"/>
</dbReference>
<dbReference type="SUPFAM" id="SSF55920">
    <property type="entry name" value="Creatinase/aminopeptidase"/>
    <property type="match status" value="1"/>
</dbReference>
<dbReference type="PANTHER" id="PTHR46112">
    <property type="entry name" value="AMINOPEPTIDASE"/>
    <property type="match status" value="1"/>
</dbReference>
<dbReference type="GeneID" id="40156734"/>
<dbReference type="EMBL" id="CP001868">
    <property type="protein sequence ID" value="AFK19088.1"/>
    <property type="molecule type" value="Genomic_DNA"/>
</dbReference>
<dbReference type="InterPro" id="IPR001131">
    <property type="entry name" value="Peptidase_M24B_aminopep-P_CS"/>
</dbReference>
<reference evidence="8 11" key="3">
    <citation type="journal article" date="2014" name="PLoS Genet.">
        <title>Phylogenetically driven sequencing of extremely halophilic archaea reveals strategies for static and dynamic osmo-response.</title>
        <authorList>
            <person name="Becker E.A."/>
            <person name="Seitzer P.M."/>
            <person name="Tritt A."/>
            <person name="Larsen D."/>
            <person name="Krusor M."/>
            <person name="Yao A.I."/>
            <person name="Wu D."/>
            <person name="Madern D."/>
            <person name="Eisen J.A."/>
            <person name="Darling A.E."/>
            <person name="Facciotti M.T."/>
        </authorList>
    </citation>
    <scope>NUCLEOTIDE SEQUENCE [LARGE SCALE GENOMIC DNA]</scope>
    <source>
        <strain evidence="8">ATCC 33500</strain>
        <strain evidence="11">ATCC 33500 / DSM 1411 / JCM 8866 / NBRC 14739 / NCIMB 2177 / R-4</strain>
    </source>
</reference>
<dbReference type="InterPro" id="IPR000587">
    <property type="entry name" value="Creatinase_N"/>
</dbReference>
<dbReference type="PROSITE" id="PS00491">
    <property type="entry name" value="PROLINE_PEPTIDASE"/>
    <property type="match status" value="1"/>
</dbReference>
<evidence type="ECO:0000256" key="1">
    <source>
        <dbReference type="ARBA" id="ARBA00022723"/>
    </source>
</evidence>
<protein>
    <submittedName>
        <fullName evidence="9">Aminopeptidase P family protein</fullName>
    </submittedName>
    <submittedName>
        <fullName evidence="7">Peptidase M24</fullName>
    </submittedName>
    <submittedName>
        <fullName evidence="6">Xaa-Pro aminopeptidase</fullName>
        <ecNumber evidence="6">3.4.11.9</ecNumber>
    </submittedName>
</protein>
<evidence type="ECO:0000256" key="2">
    <source>
        <dbReference type="ARBA" id="ARBA00022801"/>
    </source>
</evidence>
<feature type="domain" description="Creatinase N-terminal" evidence="5">
    <location>
        <begin position="16"/>
        <end position="127"/>
    </location>
</feature>
<dbReference type="KEGG" id="hme:HFX_1378"/>
<keyword evidence="11" id="KW-1185">Reference proteome</keyword>
<reference evidence="6 10" key="2">
    <citation type="journal article" date="2012" name="J. Bacteriol.">
        <title>Complete genome sequence of the metabolically versatile halophilic archaeon Haloferax mediterranei, a poly(3-hydroxybutyrate-co-3-hydroxyvalerate) producer.</title>
        <authorList>
            <person name="Han J."/>
            <person name="Zhang F."/>
            <person name="Hou J."/>
            <person name="Liu X."/>
            <person name="Li M."/>
            <person name="Liu H."/>
            <person name="Cai L."/>
            <person name="Zhang B."/>
            <person name="Chen Y."/>
            <person name="Zhou J."/>
            <person name="Hu S."/>
            <person name="Xiang H."/>
        </authorList>
    </citation>
    <scope>NUCLEOTIDE SEQUENCE [LARGE SCALE GENOMIC DNA]</scope>
    <source>
        <strain evidence="10">ATCC 33500 / DSM 1411 / JCM 8866 / NBRC 14739 / NCIMB 2177 / R-4</strain>
        <strain evidence="6">CGMCC 1.2087</strain>
    </source>
</reference>
<keyword evidence="1 3" id="KW-0479">Metal-binding</keyword>
<keyword evidence="2 6" id="KW-0378">Hydrolase</keyword>
<dbReference type="GO" id="GO:0046872">
    <property type="term" value="F:metal ion binding"/>
    <property type="evidence" value="ECO:0007669"/>
    <property type="project" value="UniProtKB-KW"/>
</dbReference>
<gene>
    <name evidence="6" type="primary">pepQ</name>
    <name evidence="6" type="ordered locus">HFX_1378</name>
    <name evidence="7" type="ORF">BM92_02285</name>
    <name evidence="8" type="ORF">C439_03608</name>
    <name evidence="9" type="ORF">E6P09_09915</name>
</gene>
<dbReference type="PaxDb" id="523841-HFX_1378"/>
<dbReference type="OrthoDB" id="1346at2157"/>
<evidence type="ECO:0000313" key="9">
    <source>
        <dbReference type="EMBL" id="QCQ75561.1"/>
    </source>
</evidence>
<dbReference type="InterPro" id="IPR029149">
    <property type="entry name" value="Creatin/AminoP/Spt16_N"/>
</dbReference>
<dbReference type="AlphaFoldDB" id="I3R4C8"/>
<dbReference type="Proteomes" id="UP000011603">
    <property type="component" value="Unassembled WGS sequence"/>
</dbReference>
<keyword evidence="6" id="KW-0645">Protease</keyword>
<dbReference type="HOGENOM" id="CLU_017266_4_3_2"/>
<reference evidence="9 13" key="6">
    <citation type="submission" date="2019-04" db="EMBL/GenBank/DDBJ databases">
        <title>Methylomes of two halophilic Archaea, Haloarcula marismortui and Haloferax mediterranei.</title>
        <authorList>
            <person name="DasSarma S."/>
            <person name="DasSarma P."/>
            <person name="DasSarma S."/>
            <person name="Fomenkov A."/>
            <person name="Vincze T."/>
            <person name="Anton B.P."/>
            <person name="Roberts R.J."/>
        </authorList>
    </citation>
    <scope>NUCLEOTIDE SEQUENCE [LARGE SCALE GENOMIC DNA]</scope>
    <source>
        <strain evidence="9">ATCC 33500</strain>
        <strain evidence="13">ATCC 33500 / DSM 1411 / JCM 8866 / NBRC 14739 / NCIMB 2177 / R-4</strain>
    </source>
</reference>
<dbReference type="Gene3D" id="3.90.230.10">
    <property type="entry name" value="Creatinase/methionine aminopeptidase superfamily"/>
    <property type="match status" value="1"/>
</dbReference>
<organism evidence="6 10">
    <name type="scientific">Haloferax mediterranei (strain ATCC 33500 / DSM 1411 / JCM 8866 / NBRC 14739 / NCIMB 2177 / R-4)</name>
    <name type="common">Halobacterium mediterranei</name>
    <dbReference type="NCBI Taxonomy" id="523841"/>
    <lineage>
        <taxon>Archaea</taxon>
        <taxon>Methanobacteriati</taxon>
        <taxon>Methanobacteriota</taxon>
        <taxon>Stenosarchaea group</taxon>
        <taxon>Halobacteria</taxon>
        <taxon>Halobacteriales</taxon>
        <taxon>Haloferacaceae</taxon>
        <taxon>Haloferax</taxon>
    </lineage>
</organism>
<evidence type="ECO:0000313" key="7">
    <source>
        <dbReference type="EMBL" id="AHZ21552.1"/>
    </source>
</evidence>
<accession>I3R4C8</accession>
<evidence type="ECO:0000256" key="3">
    <source>
        <dbReference type="RuleBase" id="RU000590"/>
    </source>
</evidence>
<dbReference type="Pfam" id="PF01321">
    <property type="entry name" value="Creatinase_N"/>
    <property type="match status" value="1"/>
</dbReference>
<reference evidence="7 12" key="4">
    <citation type="submission" date="2014-04" db="EMBL/GenBank/DDBJ databases">
        <title>Transcriptional profiles of Haloferax mediterranei on the basis of nitrogen availability.</title>
        <authorList>
            <person name="Bautista V."/>
        </authorList>
    </citation>
    <scope>NUCLEOTIDE SEQUENCE [LARGE SCALE GENOMIC DNA]</scope>
    <source>
        <strain evidence="7">ATCC 33500</strain>
        <strain evidence="12">ATCC 33500 / DSM 1411 / JCM 8866 / NBRC 14739 / NCIMB 2177 / R-4</strain>
    </source>
</reference>
<dbReference type="PANTHER" id="PTHR46112:SF2">
    <property type="entry name" value="XAA-PRO AMINOPEPTIDASE P-RELATED"/>
    <property type="match status" value="1"/>
</dbReference>
<dbReference type="EC" id="3.4.11.9" evidence="6"/>
<evidence type="ECO:0000259" key="5">
    <source>
        <dbReference type="Pfam" id="PF01321"/>
    </source>
</evidence>
<evidence type="ECO:0000259" key="4">
    <source>
        <dbReference type="Pfam" id="PF00557"/>
    </source>
</evidence>
<proteinExistence type="inferred from homology"/>
<dbReference type="GO" id="GO:0004177">
    <property type="term" value="F:aminopeptidase activity"/>
    <property type="evidence" value="ECO:0007669"/>
    <property type="project" value="UniProtKB-KW"/>
</dbReference>
<evidence type="ECO:0000313" key="11">
    <source>
        <dbReference type="Proteomes" id="UP000011603"/>
    </source>
</evidence>
<reference evidence="6" key="1">
    <citation type="journal article" date="2012" name="Appl. Environ. Microbiol.">
        <title>Identification of the haloarchaeal phasin (PhaP) that functions in polyhydroxyalkanoate accumulation and granule formation in Haloferax mediterranei.</title>
        <authorList>
            <person name="Cai S."/>
            <person name="Cai L."/>
            <person name="Liu H."/>
            <person name="Liu X."/>
            <person name="Han J."/>
            <person name="Zhou J."/>
            <person name="Xiang H."/>
        </authorList>
    </citation>
    <scope>NUCLEOTIDE SEQUENCE</scope>
    <source>
        <strain evidence="6">CGMCC 1.2087</strain>
    </source>
</reference>
<dbReference type="SUPFAM" id="SSF53092">
    <property type="entry name" value="Creatinase/prolidase N-terminal domain"/>
    <property type="match status" value="1"/>
</dbReference>
<reference evidence="6" key="5">
    <citation type="submission" date="2014-05" db="EMBL/GenBank/DDBJ databases">
        <authorList>
            <person name="Wang L."/>
            <person name="Yang H."/>
            <person name="Xiang H."/>
        </authorList>
    </citation>
    <scope>NUCLEOTIDE SEQUENCE</scope>
    <source>
        <strain evidence="6">CGMCC 1.2087</strain>
    </source>
</reference>
<evidence type="ECO:0000313" key="8">
    <source>
        <dbReference type="EMBL" id="EMA04013.1"/>
    </source>
</evidence>
<comment type="similarity">
    <text evidence="3">Belongs to the peptidase M24B family.</text>
</comment>
<dbReference type="Proteomes" id="UP000006469">
    <property type="component" value="Chromosome"/>
</dbReference>
<dbReference type="EMBL" id="CP007551">
    <property type="protein sequence ID" value="AHZ21552.1"/>
    <property type="molecule type" value="Genomic_DNA"/>
</dbReference>
<dbReference type="Proteomes" id="UP000299011">
    <property type="component" value="Chromosome"/>
</dbReference>
<dbReference type="STRING" id="523841.HFX_1378"/>
<name>I3R4C8_HALMT</name>
<dbReference type="PATRIC" id="fig|523841.21.peg.733"/>
<sequence>MEPDFSPLDEFLGDDFDGYLISADGTDSNQLYLSGFDAPDPYTTLYTPDGIHLLVSGLEYGRAKKESRADTVSRLSDYNYREKYTEHGPVVGKAKAIAGFLADHDIEAVATPADFPLATGDALREEGLSVEAETENVLSNIRAVKTSEEVDHIRDAQEANEAAMRAAEDLIRAADVADNGVLHYEGEPLTSERVKEEIEITLLRHGCALDETIVACGADAADPHDRGSGPLHADEAIIIDIFPRDKETKYNGDMTRTFVKGEPTPEIREWFDLTEAAFHAALDAIEAGATGKDVHDAVCDVYENAGENTLRADPSAETGFIHSTGHGVGLDVHELPSLSQAGEELKPGHVITIEPGLYDPDIGGVRIEDLVVVTEDGYENLTDYPVELVVE</sequence>
<evidence type="ECO:0000313" key="6">
    <source>
        <dbReference type="EMBL" id="AFK19088.1"/>
    </source>
</evidence>
<evidence type="ECO:0000313" key="13">
    <source>
        <dbReference type="Proteomes" id="UP000299011"/>
    </source>
</evidence>
<dbReference type="Pfam" id="PF00557">
    <property type="entry name" value="Peptidase_M24"/>
    <property type="match status" value="1"/>
</dbReference>
<evidence type="ECO:0000313" key="12">
    <source>
        <dbReference type="Proteomes" id="UP000027075"/>
    </source>
</evidence>
<dbReference type="Proteomes" id="UP000027075">
    <property type="component" value="Chromosome"/>
</dbReference>
<feature type="domain" description="Peptidase M24" evidence="4">
    <location>
        <begin position="152"/>
        <end position="375"/>
    </location>
</feature>
<dbReference type="EMBL" id="CP039139">
    <property type="protein sequence ID" value="QCQ75561.1"/>
    <property type="molecule type" value="Genomic_DNA"/>
</dbReference>
<dbReference type="InterPro" id="IPR036005">
    <property type="entry name" value="Creatinase/aminopeptidase-like"/>
</dbReference>
<dbReference type="InterPro" id="IPR050659">
    <property type="entry name" value="Peptidase_M24B"/>
</dbReference>
<dbReference type="InterPro" id="IPR000994">
    <property type="entry name" value="Pept_M24"/>
</dbReference>